<reference evidence="9" key="1">
    <citation type="submission" date="2011-01" db="EMBL/GenBank/DDBJ databases">
        <title>Complete sequence of plasmid1 of Acidobacterium sp. MP5ACTX9.</title>
        <authorList>
            <consortium name="US DOE Joint Genome Institute"/>
            <person name="Lucas S."/>
            <person name="Copeland A."/>
            <person name="Lapidus A."/>
            <person name="Cheng J.-F."/>
            <person name="Goodwin L."/>
            <person name="Pitluck S."/>
            <person name="Teshima H."/>
            <person name="Detter J.C."/>
            <person name="Han C."/>
            <person name="Tapia R."/>
            <person name="Land M."/>
            <person name="Hauser L."/>
            <person name="Kyrpides N."/>
            <person name="Ivanova N."/>
            <person name="Ovchinnikova G."/>
            <person name="Pagani I."/>
            <person name="Rawat S.R."/>
            <person name="Mannisto M."/>
            <person name="Haggblom M.M."/>
            <person name="Woyke T."/>
        </authorList>
    </citation>
    <scope>NUCLEOTIDE SEQUENCE [LARGE SCALE GENOMIC DNA]</scope>
    <source>
        <strain evidence="9">MP5ACTX9</strain>
        <plasmid evidence="9">Plasmid pACIX901</plasmid>
    </source>
</reference>
<keyword evidence="4 6" id="KW-0975">Bacterial flagellum</keyword>
<feature type="domain" description="Flagellar basal body rod protein N-terminal" evidence="7">
    <location>
        <begin position="24"/>
        <end position="38"/>
    </location>
</feature>
<dbReference type="Pfam" id="PF00460">
    <property type="entry name" value="Flg_bb_rod"/>
    <property type="match status" value="1"/>
</dbReference>
<dbReference type="KEGG" id="acm:AciX9_4150"/>
<dbReference type="PIRSF" id="PIRSF002889">
    <property type="entry name" value="Rod_FlgB"/>
    <property type="match status" value="1"/>
</dbReference>
<protein>
    <recommendedName>
        <fullName evidence="3 6">Flagellar basal body rod protein FlgB</fullName>
    </recommendedName>
</protein>
<gene>
    <name evidence="8" type="ordered locus">AciX9_4150</name>
</gene>
<evidence type="ECO:0000256" key="1">
    <source>
        <dbReference type="ARBA" id="ARBA00004117"/>
    </source>
</evidence>
<comment type="function">
    <text evidence="5 6">Structural component of flagellum, the bacterial motility apparatus. Part of the rod structure of flagellar basal body.</text>
</comment>
<comment type="subunit">
    <text evidence="6">The basal body constitutes a major portion of the flagellar organelle and consists of a number of rings mounted on a central rod.</text>
</comment>
<dbReference type="HOGENOM" id="CLU_125463_3_2_0"/>
<comment type="subcellular location">
    <subcellularLocation>
        <location evidence="1 6">Bacterial flagellum basal body</location>
    </subcellularLocation>
</comment>
<organism evidence="9">
    <name type="scientific">Granulicella tundricola (strain ATCC BAA-1859 / DSM 23138 / MP5ACTX9)</name>
    <dbReference type="NCBI Taxonomy" id="1198114"/>
    <lineage>
        <taxon>Bacteria</taxon>
        <taxon>Pseudomonadati</taxon>
        <taxon>Acidobacteriota</taxon>
        <taxon>Terriglobia</taxon>
        <taxon>Terriglobales</taxon>
        <taxon>Acidobacteriaceae</taxon>
        <taxon>Granulicella</taxon>
    </lineage>
</organism>
<comment type="similarity">
    <text evidence="2 6">Belongs to the flagella basal body rod proteins family.</text>
</comment>
<keyword evidence="8" id="KW-0614">Plasmid</keyword>
<dbReference type="InterPro" id="IPR006300">
    <property type="entry name" value="FlgB"/>
</dbReference>
<sequence length="117" mass="12673">MATTSLLPPSLERFLELTTDREQTIASNMANVDTPGYRTKDVNFKQAMMTASSGADGSEFTPVVNKVNGLLERPDGNNVNLDRESLLLAQSQLQYSLGTQLVKGQFHQLLSAINGGS</sequence>
<dbReference type="GO" id="GO:0030694">
    <property type="term" value="C:bacterial-type flagellum basal body, rod"/>
    <property type="evidence" value="ECO:0007669"/>
    <property type="project" value="InterPro"/>
</dbReference>
<dbReference type="InterPro" id="IPR001444">
    <property type="entry name" value="Flag_bb_rod_N"/>
</dbReference>
<evidence type="ECO:0000256" key="6">
    <source>
        <dbReference type="PIRNR" id="PIRNR002889"/>
    </source>
</evidence>
<keyword evidence="8" id="KW-0966">Cell projection</keyword>
<evidence type="ECO:0000313" key="9">
    <source>
        <dbReference type="Proteomes" id="UP000000343"/>
    </source>
</evidence>
<evidence type="ECO:0000259" key="7">
    <source>
        <dbReference type="Pfam" id="PF00460"/>
    </source>
</evidence>
<geneLocation type="plasmid" evidence="8 9">
    <name>pACIX901</name>
</geneLocation>
<name>E8X646_GRATM</name>
<keyword evidence="9" id="KW-1185">Reference proteome</keyword>
<dbReference type="Proteomes" id="UP000000343">
    <property type="component" value="Plasmid pACIX901"/>
</dbReference>
<keyword evidence="8" id="KW-0282">Flagellum</keyword>
<dbReference type="GO" id="GO:0071973">
    <property type="term" value="P:bacterial-type flagellum-dependent cell motility"/>
    <property type="evidence" value="ECO:0007669"/>
    <property type="project" value="InterPro"/>
</dbReference>
<evidence type="ECO:0000256" key="4">
    <source>
        <dbReference type="ARBA" id="ARBA00023143"/>
    </source>
</evidence>
<evidence type="ECO:0000256" key="5">
    <source>
        <dbReference type="ARBA" id="ARBA00024934"/>
    </source>
</evidence>
<evidence type="ECO:0000313" key="8">
    <source>
        <dbReference type="EMBL" id="ADW70930.1"/>
    </source>
</evidence>
<dbReference type="EMBL" id="CP002481">
    <property type="protein sequence ID" value="ADW70930.1"/>
    <property type="molecule type" value="Genomic_DNA"/>
</dbReference>
<evidence type="ECO:0000256" key="3">
    <source>
        <dbReference type="ARBA" id="ARBA00014376"/>
    </source>
</evidence>
<accession>E8X646</accession>
<evidence type="ECO:0000256" key="2">
    <source>
        <dbReference type="ARBA" id="ARBA00009677"/>
    </source>
</evidence>
<dbReference type="AlphaFoldDB" id="E8X646"/>
<keyword evidence="8" id="KW-0969">Cilium</keyword>
<proteinExistence type="inferred from homology"/>